<dbReference type="InterPro" id="IPR009016">
    <property type="entry name" value="Fe_hydrogenase"/>
</dbReference>
<dbReference type="InterPro" id="IPR027631">
    <property type="entry name" value="Mono_FeFe_hydrog"/>
</dbReference>
<dbReference type="InterPro" id="IPR017896">
    <property type="entry name" value="4Fe4S_Fe-S-bd"/>
</dbReference>
<dbReference type="InterPro" id="IPR050340">
    <property type="entry name" value="Cytosolic_Fe-S_CAF"/>
</dbReference>
<dbReference type="NCBIfam" id="TIGR04105">
    <property type="entry name" value="FeFe_hydrog_B1"/>
    <property type="match status" value="1"/>
</dbReference>
<gene>
    <name evidence="5" type="ORF">SAMN06265827_11213</name>
</gene>
<dbReference type="Pfam" id="PF00037">
    <property type="entry name" value="Fer4"/>
    <property type="match status" value="2"/>
</dbReference>
<name>A0A285GYA4_9FIRM</name>
<dbReference type="OrthoDB" id="9798098at2"/>
<dbReference type="Gene3D" id="3.40.950.10">
    <property type="entry name" value="Fe-only Hydrogenase (Larger Subunit), Chain L, domain 3"/>
    <property type="match status" value="1"/>
</dbReference>
<dbReference type="AlphaFoldDB" id="A0A285GYA4"/>
<accession>A0A285GYA4</accession>
<evidence type="ECO:0000259" key="4">
    <source>
        <dbReference type="PROSITE" id="PS51379"/>
    </source>
</evidence>
<reference evidence="6" key="1">
    <citation type="submission" date="2017-09" db="EMBL/GenBank/DDBJ databases">
        <authorList>
            <person name="Varghese N."/>
            <person name="Submissions S."/>
        </authorList>
    </citation>
    <scope>NUCLEOTIDE SEQUENCE [LARGE SCALE GENOMIC DNA]</scope>
    <source>
        <strain evidence="6">MSL47</strain>
    </source>
</reference>
<dbReference type="STRING" id="1413210.U472_15950"/>
<dbReference type="PANTHER" id="PTHR11615">
    <property type="entry name" value="NITRATE, FORMATE, IRON DEHYDROGENASE"/>
    <property type="match status" value="1"/>
</dbReference>
<feature type="domain" description="4Fe-4S ferredoxin-type" evidence="4">
    <location>
        <begin position="184"/>
        <end position="213"/>
    </location>
</feature>
<dbReference type="Pfam" id="PF02906">
    <property type="entry name" value="Fe_hyd_lg_C"/>
    <property type="match status" value="1"/>
</dbReference>
<dbReference type="GO" id="GO:0046872">
    <property type="term" value="F:metal ion binding"/>
    <property type="evidence" value="ECO:0007669"/>
    <property type="project" value="UniProtKB-KW"/>
</dbReference>
<evidence type="ECO:0000256" key="2">
    <source>
        <dbReference type="ARBA" id="ARBA00023004"/>
    </source>
</evidence>
<dbReference type="SUPFAM" id="SSF53920">
    <property type="entry name" value="Fe-only hydrogenase"/>
    <property type="match status" value="1"/>
</dbReference>
<dbReference type="InterPro" id="IPR004108">
    <property type="entry name" value="Fe_hydrogenase_lsu_C"/>
</dbReference>
<dbReference type="Proteomes" id="UP000219573">
    <property type="component" value="Unassembled WGS sequence"/>
</dbReference>
<proteinExistence type="predicted"/>
<dbReference type="RefSeq" id="WP_097017807.1">
    <property type="nucleotide sequence ID" value="NZ_OBDZ01000012.1"/>
</dbReference>
<keyword evidence="1" id="KW-0479">Metal-binding</keyword>
<sequence>MPKNVSEVTKLRRRVFSSIAQLAFEDRLAEDIDKLPEQLIPEQGLGYRCCAHKERAIVNHRIKSALGLEANGDAKNLKKLAIQALELEKITGNNIDVLDIACDRCPLDKYRVSDACRNCVDHSCMNVCPKGAIVIVQNRAYIDQNKCIECGLCQRFCSYNAILKMSRPCETACGIEAITANSDRQAKINYDSCVSCGSCVQACPFGAITYKSQILQTIKMIKDEDTIAILAPAFVGQFGAKIKITQIKQGLKELGFKMIKEVALGADIVTIEESQEFLDKVPNKQNYLTTSCCPAFLALIEQEFSELIENISSTVSPMVALAKVLKEDYPDSKVVFIGPCIAKKDEALKNHELDAVLTFEELGSMFVGAGINLANISEDNNCESANDEVATDDGRTFARSGGLIKAVEGAISQIDPSKEFNKIKAQGLEECIKTLRLAKANQYQNSFIEGMGCQGGCVGGPATLMDTKFTTKQVNNFGEQSNIRYSVDNNEAKAFISRFGSHKFHRE</sequence>
<keyword evidence="3" id="KW-0411">Iron-sulfur</keyword>
<keyword evidence="2" id="KW-0408">Iron</keyword>
<dbReference type="InterPro" id="IPR017900">
    <property type="entry name" value="4Fe4S_Fe_S_CS"/>
</dbReference>
<dbReference type="PROSITE" id="PS51379">
    <property type="entry name" value="4FE4S_FER_2"/>
    <property type="match status" value="2"/>
</dbReference>
<evidence type="ECO:0000313" key="5">
    <source>
        <dbReference type="EMBL" id="SNY28559.1"/>
    </source>
</evidence>
<dbReference type="PROSITE" id="PS00198">
    <property type="entry name" value="4FE4S_FER_1"/>
    <property type="match status" value="1"/>
</dbReference>
<feature type="domain" description="4Fe-4S ferredoxin-type" evidence="4">
    <location>
        <begin position="138"/>
        <end position="168"/>
    </location>
</feature>
<dbReference type="Gene3D" id="3.30.70.20">
    <property type="match status" value="2"/>
</dbReference>
<evidence type="ECO:0000256" key="1">
    <source>
        <dbReference type="ARBA" id="ARBA00022723"/>
    </source>
</evidence>
<evidence type="ECO:0000256" key="3">
    <source>
        <dbReference type="ARBA" id="ARBA00023014"/>
    </source>
</evidence>
<keyword evidence="6" id="KW-1185">Reference proteome</keyword>
<dbReference type="SUPFAM" id="SSF54862">
    <property type="entry name" value="4Fe-4S ferredoxins"/>
    <property type="match status" value="1"/>
</dbReference>
<protein>
    <submittedName>
        <fullName evidence="5">Ferredoxin hydrogenase large subunit</fullName>
    </submittedName>
</protein>
<organism evidence="5 6">
    <name type="scientific">Orenia metallireducens</name>
    <dbReference type="NCBI Taxonomy" id="1413210"/>
    <lineage>
        <taxon>Bacteria</taxon>
        <taxon>Bacillati</taxon>
        <taxon>Bacillota</taxon>
        <taxon>Clostridia</taxon>
        <taxon>Halanaerobiales</taxon>
        <taxon>Halobacteroidaceae</taxon>
        <taxon>Orenia</taxon>
    </lineage>
</organism>
<evidence type="ECO:0000313" key="6">
    <source>
        <dbReference type="Proteomes" id="UP000219573"/>
    </source>
</evidence>
<dbReference type="GO" id="GO:0051536">
    <property type="term" value="F:iron-sulfur cluster binding"/>
    <property type="evidence" value="ECO:0007669"/>
    <property type="project" value="UniProtKB-KW"/>
</dbReference>
<dbReference type="EMBL" id="OBDZ01000012">
    <property type="protein sequence ID" value="SNY28559.1"/>
    <property type="molecule type" value="Genomic_DNA"/>
</dbReference>